<dbReference type="EMBL" id="MVIH01000001">
    <property type="protein sequence ID" value="ORB57017.1"/>
    <property type="molecule type" value="Genomic_DNA"/>
</dbReference>
<dbReference type="Pfam" id="PF13360">
    <property type="entry name" value="PQQ_2"/>
    <property type="match status" value="1"/>
</dbReference>
<evidence type="ECO:0000256" key="1">
    <source>
        <dbReference type="SAM" id="SignalP"/>
    </source>
</evidence>
<name>A0A1X0J6A5_MYCRH</name>
<evidence type="ECO:0000313" key="4">
    <source>
        <dbReference type="Proteomes" id="UP000192534"/>
    </source>
</evidence>
<accession>A0A1X0J6A5</accession>
<evidence type="ECO:0000313" key="3">
    <source>
        <dbReference type="EMBL" id="ORB57017.1"/>
    </source>
</evidence>
<proteinExistence type="predicted"/>
<dbReference type="PANTHER" id="PTHR34512">
    <property type="entry name" value="CELL SURFACE PROTEIN"/>
    <property type="match status" value="1"/>
</dbReference>
<feature type="domain" description="Pyrrolo-quinoline quinone repeat" evidence="2">
    <location>
        <begin position="263"/>
        <end position="400"/>
    </location>
</feature>
<evidence type="ECO:0000259" key="2">
    <source>
        <dbReference type="Pfam" id="PF13360"/>
    </source>
</evidence>
<feature type="signal peptide" evidence="1">
    <location>
        <begin position="1"/>
        <end position="22"/>
    </location>
</feature>
<dbReference type="SUPFAM" id="SSF50998">
    <property type="entry name" value="Quinoprotein alcohol dehydrogenase-like"/>
    <property type="match status" value="1"/>
</dbReference>
<sequence length="430" mass="44771">MTRVLRRLLALASAALVVIGLAGCGNTDSWVQSTAAHGWSAQYADAANSSYTRTGGASALRLKWSRSVKGELGAGAALGDGSYLAANGQTAGGCSLMVWENDNNGRQRWCTRMVLGGGFASPLFDQFDNLYIGQPGMMQSYPPTQWIRWRQNVIGMPTTARFLGSGKLLVVTHLGQVLVFDSHSGDVSGTPLDLVEGLDPTDSVRGLTDCARGAPQCPVAAPPAYATATRIIVVSLWLPGAKASTLVGLQYHPGQTPLLTREWTSDAIAAGVLAAPVASADGTTVYVTGRDNKLWALKTSDGKPKWSVPLDFLPQTPPSVSPDGLIVVGGGPNSHLVALKDAGDNAQVTWRRDDVTPLSTTSQAGAVAYTVAAGAPSGLSLLAFDPADGHTLNSYPLPQADGFPVGVSVGLDRRVVVATSAGQLYSFDPA</sequence>
<dbReference type="PANTHER" id="PTHR34512:SF30">
    <property type="entry name" value="OUTER MEMBRANE PROTEIN ASSEMBLY FACTOR BAMB"/>
    <property type="match status" value="1"/>
</dbReference>
<dbReference type="InterPro" id="IPR011047">
    <property type="entry name" value="Quinoprotein_ADH-like_sf"/>
</dbReference>
<organism evidence="3 4">
    <name type="scientific">Mycolicibacterium rhodesiae</name>
    <name type="common">Mycobacterium rhodesiae</name>
    <dbReference type="NCBI Taxonomy" id="36814"/>
    <lineage>
        <taxon>Bacteria</taxon>
        <taxon>Bacillati</taxon>
        <taxon>Actinomycetota</taxon>
        <taxon>Actinomycetes</taxon>
        <taxon>Mycobacteriales</taxon>
        <taxon>Mycobacteriaceae</taxon>
        <taxon>Mycolicibacterium</taxon>
    </lineage>
</organism>
<dbReference type="Gene3D" id="2.130.10.10">
    <property type="entry name" value="YVTN repeat-like/Quinoprotein amine dehydrogenase"/>
    <property type="match status" value="1"/>
</dbReference>
<feature type="chain" id="PRO_5038807380" evidence="1">
    <location>
        <begin position="23"/>
        <end position="430"/>
    </location>
</feature>
<dbReference type="PROSITE" id="PS51257">
    <property type="entry name" value="PROKAR_LIPOPROTEIN"/>
    <property type="match status" value="1"/>
</dbReference>
<gene>
    <name evidence="3" type="ORF">BST42_00945</name>
</gene>
<dbReference type="InterPro" id="IPR002372">
    <property type="entry name" value="PQQ_rpt_dom"/>
</dbReference>
<keyword evidence="4" id="KW-1185">Reference proteome</keyword>
<reference evidence="3 4" key="1">
    <citation type="submission" date="2016-12" db="EMBL/GenBank/DDBJ databases">
        <title>The new phylogeny of genus Mycobacterium.</title>
        <authorList>
            <person name="Tortoli E."/>
            <person name="Trovato A."/>
            <person name="Cirillo D.M."/>
        </authorList>
    </citation>
    <scope>NUCLEOTIDE SEQUENCE [LARGE SCALE GENOMIC DNA]</scope>
    <source>
        <strain evidence="3 4">DSM 44223</strain>
    </source>
</reference>
<comment type="caution">
    <text evidence="3">The sequence shown here is derived from an EMBL/GenBank/DDBJ whole genome shotgun (WGS) entry which is preliminary data.</text>
</comment>
<dbReference type="AlphaFoldDB" id="A0A1X0J6A5"/>
<protein>
    <submittedName>
        <fullName evidence="3">Pyrrolo-quinoline quinone</fullName>
    </submittedName>
</protein>
<dbReference type="Proteomes" id="UP000192534">
    <property type="component" value="Unassembled WGS sequence"/>
</dbReference>
<dbReference type="InterPro" id="IPR015943">
    <property type="entry name" value="WD40/YVTN_repeat-like_dom_sf"/>
</dbReference>
<keyword evidence="1" id="KW-0732">Signal</keyword>